<protein>
    <submittedName>
        <fullName evidence="2">Uncharacterized protein</fullName>
    </submittedName>
</protein>
<evidence type="ECO:0000256" key="1">
    <source>
        <dbReference type="SAM" id="SignalP"/>
    </source>
</evidence>
<dbReference type="Proteomes" id="UP001597104">
    <property type="component" value="Unassembled WGS sequence"/>
</dbReference>
<reference evidence="3" key="1">
    <citation type="journal article" date="2019" name="Int. J. Syst. Evol. Microbiol.">
        <title>The Global Catalogue of Microorganisms (GCM) 10K type strain sequencing project: providing services to taxonomists for standard genome sequencing and annotation.</title>
        <authorList>
            <consortium name="The Broad Institute Genomics Platform"/>
            <consortium name="The Broad Institute Genome Sequencing Center for Infectious Disease"/>
            <person name="Wu L."/>
            <person name="Ma J."/>
        </authorList>
    </citation>
    <scope>NUCLEOTIDE SEQUENCE [LARGE SCALE GENOMIC DNA]</scope>
    <source>
        <strain evidence="3">CCM 8925</strain>
    </source>
</reference>
<keyword evidence="3" id="KW-1185">Reference proteome</keyword>
<accession>A0ABW3EDC4</accession>
<organism evidence="2 3">
    <name type="scientific">Loigolactobacillus binensis</name>
    <dbReference type="NCBI Taxonomy" id="2559922"/>
    <lineage>
        <taxon>Bacteria</taxon>
        <taxon>Bacillati</taxon>
        <taxon>Bacillota</taxon>
        <taxon>Bacilli</taxon>
        <taxon>Lactobacillales</taxon>
        <taxon>Lactobacillaceae</taxon>
        <taxon>Loigolactobacillus</taxon>
    </lineage>
</organism>
<comment type="caution">
    <text evidence="2">The sequence shown here is derived from an EMBL/GenBank/DDBJ whole genome shotgun (WGS) entry which is preliminary data.</text>
</comment>
<name>A0ABW3EDC4_9LACO</name>
<evidence type="ECO:0000313" key="3">
    <source>
        <dbReference type="Proteomes" id="UP001597104"/>
    </source>
</evidence>
<gene>
    <name evidence="2" type="ORF">ACFQZ7_06205</name>
</gene>
<proteinExistence type="predicted"/>
<dbReference type="RefSeq" id="WP_137637194.1">
    <property type="nucleotide sequence ID" value="NZ_BJDN01000006.1"/>
</dbReference>
<keyword evidence="1" id="KW-0732">Signal</keyword>
<evidence type="ECO:0000313" key="2">
    <source>
        <dbReference type="EMBL" id="MFD0897330.1"/>
    </source>
</evidence>
<sequence length="148" mass="16722">MKKLMLSVALLGTLTAPLLSNPENVAAKVKAEKNRVYGKLKNADAEKLSKTAYKDDYTTFGVTAKKKIINVVKLDFTDLPLDTELDKDTINEHITDWLETDAQITEDTAERDVYHSDKLNKNFIVKYTRNSDNQITMIKIMRGDVNGI</sequence>
<feature type="signal peptide" evidence="1">
    <location>
        <begin position="1"/>
        <end position="20"/>
    </location>
</feature>
<feature type="chain" id="PRO_5046290063" evidence="1">
    <location>
        <begin position="21"/>
        <end position="148"/>
    </location>
</feature>
<dbReference type="EMBL" id="JBHTIO010000032">
    <property type="protein sequence ID" value="MFD0897330.1"/>
    <property type="molecule type" value="Genomic_DNA"/>
</dbReference>